<dbReference type="OrthoDB" id="5503005at2"/>
<dbReference type="PANTHER" id="PTHR36558">
    <property type="entry name" value="GLR1098 PROTEIN"/>
    <property type="match status" value="1"/>
</dbReference>
<proteinExistence type="predicted"/>
<comment type="caution">
    <text evidence="2">The sequence shown here is derived from an EMBL/GenBank/DDBJ whole genome shotgun (WGS) entry which is preliminary data.</text>
</comment>
<dbReference type="Pfam" id="PF05685">
    <property type="entry name" value="Uma2"/>
    <property type="match status" value="1"/>
</dbReference>
<feature type="domain" description="Putative restriction endonuclease" evidence="1">
    <location>
        <begin position="13"/>
        <end position="167"/>
    </location>
</feature>
<organism evidence="2 3">
    <name type="scientific">Sorangium cellulosum</name>
    <name type="common">Polyangium cellulosum</name>
    <dbReference type="NCBI Taxonomy" id="56"/>
    <lineage>
        <taxon>Bacteria</taxon>
        <taxon>Pseudomonadati</taxon>
        <taxon>Myxococcota</taxon>
        <taxon>Polyangia</taxon>
        <taxon>Polyangiales</taxon>
        <taxon>Polyangiaceae</taxon>
        <taxon>Sorangium</taxon>
    </lineage>
</organism>
<evidence type="ECO:0000313" key="2">
    <source>
        <dbReference type="EMBL" id="KYF63981.1"/>
    </source>
</evidence>
<gene>
    <name evidence="2" type="ORF">BE15_45255</name>
</gene>
<evidence type="ECO:0000313" key="3">
    <source>
        <dbReference type="Proteomes" id="UP000075260"/>
    </source>
</evidence>
<dbReference type="InterPro" id="IPR008538">
    <property type="entry name" value="Uma2"/>
</dbReference>
<dbReference type="PANTHER" id="PTHR36558:SF1">
    <property type="entry name" value="RESTRICTION ENDONUCLEASE DOMAIN-CONTAINING PROTEIN-RELATED"/>
    <property type="match status" value="1"/>
</dbReference>
<dbReference type="CDD" id="cd06260">
    <property type="entry name" value="DUF820-like"/>
    <property type="match status" value="1"/>
</dbReference>
<protein>
    <recommendedName>
        <fullName evidence="1">Putative restriction endonuclease domain-containing protein</fullName>
    </recommendedName>
</protein>
<dbReference type="Proteomes" id="UP000075260">
    <property type="component" value="Unassembled WGS sequence"/>
</dbReference>
<dbReference type="Gene3D" id="3.90.1570.10">
    <property type="entry name" value="tt1808, chain A"/>
    <property type="match status" value="1"/>
</dbReference>
<name>A0A150Q7N5_SORCE</name>
<dbReference type="EMBL" id="JEMA01000949">
    <property type="protein sequence ID" value="KYF63981.1"/>
    <property type="molecule type" value="Genomic_DNA"/>
</dbReference>
<dbReference type="RefSeq" id="WP_061611927.1">
    <property type="nucleotide sequence ID" value="NZ_JEMA01000949.1"/>
</dbReference>
<accession>A0A150Q7N5</accession>
<dbReference type="InterPro" id="IPR011335">
    <property type="entry name" value="Restrct_endonuc-II-like"/>
</dbReference>
<dbReference type="InterPro" id="IPR012296">
    <property type="entry name" value="Nuclease_put_TT1808"/>
</dbReference>
<dbReference type="SUPFAM" id="SSF52980">
    <property type="entry name" value="Restriction endonuclease-like"/>
    <property type="match status" value="1"/>
</dbReference>
<evidence type="ECO:0000259" key="1">
    <source>
        <dbReference type="Pfam" id="PF05685"/>
    </source>
</evidence>
<dbReference type="AlphaFoldDB" id="A0A150Q7N5"/>
<reference evidence="2 3" key="1">
    <citation type="submission" date="2014-02" db="EMBL/GenBank/DDBJ databases">
        <title>The small core and large imbalanced accessory genome model reveals a collaborative survival strategy of Sorangium cellulosum strains in nature.</title>
        <authorList>
            <person name="Han K."/>
            <person name="Peng R."/>
            <person name="Blom J."/>
            <person name="Li Y.-Z."/>
        </authorList>
    </citation>
    <scope>NUCLEOTIDE SEQUENCE [LARGE SCALE GENOMIC DNA]</scope>
    <source>
        <strain evidence="2 3">So0008-312</strain>
    </source>
</reference>
<sequence>MGNAATAQRMSAAEYLGWERAQVAKHEYHLGEIFAMAGGSPRHNFLSGAVVAELRAAVRGKPCHVLSSDQRISAKQGERYVYADAVVACGGVRLETGTSDVLANPSVVVEVLSSSTEAYDRGEKWEAYQRIPSLTDYLLVSQGAVRVEHYRREADDSWRYRVIEAGGAIALANGASLPVDAIYEGAFELDAG</sequence>